<dbReference type="Pfam" id="PF00582">
    <property type="entry name" value="Usp"/>
    <property type="match status" value="2"/>
</dbReference>
<evidence type="ECO:0000313" key="4">
    <source>
        <dbReference type="Proteomes" id="UP001611580"/>
    </source>
</evidence>
<dbReference type="InterPro" id="IPR014729">
    <property type="entry name" value="Rossmann-like_a/b/a_fold"/>
</dbReference>
<organism evidence="3 4">
    <name type="scientific">Promicromonospora kroppenstedtii</name>
    <dbReference type="NCBI Taxonomy" id="440482"/>
    <lineage>
        <taxon>Bacteria</taxon>
        <taxon>Bacillati</taxon>
        <taxon>Actinomycetota</taxon>
        <taxon>Actinomycetes</taxon>
        <taxon>Micrococcales</taxon>
        <taxon>Promicromonosporaceae</taxon>
        <taxon>Promicromonospora</taxon>
    </lineage>
</organism>
<gene>
    <name evidence="3" type="ORF">ACH47X_20530</name>
</gene>
<dbReference type="CDD" id="cd00293">
    <property type="entry name" value="USP-like"/>
    <property type="match status" value="1"/>
</dbReference>
<evidence type="ECO:0000256" key="1">
    <source>
        <dbReference type="ARBA" id="ARBA00008791"/>
    </source>
</evidence>
<accession>A0ABW7XP36</accession>
<reference evidence="3 4" key="1">
    <citation type="submission" date="2024-10" db="EMBL/GenBank/DDBJ databases">
        <title>The Natural Products Discovery Center: Release of the First 8490 Sequenced Strains for Exploring Actinobacteria Biosynthetic Diversity.</title>
        <authorList>
            <person name="Kalkreuter E."/>
            <person name="Kautsar S.A."/>
            <person name="Yang D."/>
            <person name="Bader C.D."/>
            <person name="Teijaro C.N."/>
            <person name="Fluegel L."/>
            <person name="Davis C.M."/>
            <person name="Simpson J.R."/>
            <person name="Lauterbach L."/>
            <person name="Steele A.D."/>
            <person name="Gui C."/>
            <person name="Meng S."/>
            <person name="Li G."/>
            <person name="Viehrig K."/>
            <person name="Ye F."/>
            <person name="Su P."/>
            <person name="Kiefer A.F."/>
            <person name="Nichols A."/>
            <person name="Cepeda A.J."/>
            <person name="Yan W."/>
            <person name="Fan B."/>
            <person name="Jiang Y."/>
            <person name="Adhikari A."/>
            <person name="Zheng C.-J."/>
            <person name="Schuster L."/>
            <person name="Cowan T.M."/>
            <person name="Smanski M.J."/>
            <person name="Chevrette M.G."/>
            <person name="De Carvalho L.P.S."/>
            <person name="Shen B."/>
        </authorList>
    </citation>
    <scope>NUCLEOTIDE SEQUENCE [LARGE SCALE GENOMIC DNA]</scope>
    <source>
        <strain evidence="3 4">NPDC019481</strain>
    </source>
</reference>
<dbReference type="Gene3D" id="3.40.50.620">
    <property type="entry name" value="HUPs"/>
    <property type="match status" value="2"/>
</dbReference>
<dbReference type="Proteomes" id="UP001611580">
    <property type="component" value="Unassembled WGS sequence"/>
</dbReference>
<proteinExistence type="inferred from homology"/>
<feature type="domain" description="UspA" evidence="2">
    <location>
        <begin position="6"/>
        <end position="142"/>
    </location>
</feature>
<dbReference type="SUPFAM" id="SSF52402">
    <property type="entry name" value="Adenine nucleotide alpha hydrolases-like"/>
    <property type="match status" value="2"/>
</dbReference>
<dbReference type="InterPro" id="IPR006016">
    <property type="entry name" value="UspA"/>
</dbReference>
<dbReference type="InterPro" id="IPR006015">
    <property type="entry name" value="Universal_stress_UspA"/>
</dbReference>
<name>A0ABW7XP36_9MICO</name>
<feature type="domain" description="UspA" evidence="2">
    <location>
        <begin position="152"/>
        <end position="286"/>
    </location>
</feature>
<keyword evidence="4" id="KW-1185">Reference proteome</keyword>
<dbReference type="PANTHER" id="PTHR46268:SF6">
    <property type="entry name" value="UNIVERSAL STRESS PROTEIN UP12"/>
    <property type="match status" value="1"/>
</dbReference>
<evidence type="ECO:0000259" key="2">
    <source>
        <dbReference type="Pfam" id="PF00582"/>
    </source>
</evidence>
<sequence>MSITWYRGIVVGVDGSEESLAALDWAARAADVHEARLTVVASHATPATPAPGFGDAMREAQDEARHAAAAARARLGGHRPGGRDLEIIVLPGTAAHVLSQHARTCDLVVVGRRGLDALDRLLLGSTSSALAAASTGAVAVVPAGASTGDPYRIRVGVARDDEPDVLGAAFAEAAARDCALEVVHVTGSDPVTSALLSMDPVAASWHEAARADLADQVARWSEKYPQVACTLVIRRGSPAGALLADLTPDHLVVVGGRRHPSVVGRMLRSVPDAVLRAAPCPVLVVHVGHPEE</sequence>
<dbReference type="EMBL" id="JBIRYI010000013">
    <property type="protein sequence ID" value="MFI2489309.1"/>
    <property type="molecule type" value="Genomic_DNA"/>
</dbReference>
<protein>
    <submittedName>
        <fullName evidence="3">Universal stress protein</fullName>
    </submittedName>
</protein>
<comment type="similarity">
    <text evidence="1">Belongs to the universal stress protein A family.</text>
</comment>
<evidence type="ECO:0000313" key="3">
    <source>
        <dbReference type="EMBL" id="MFI2489309.1"/>
    </source>
</evidence>
<dbReference type="RefSeq" id="WP_397406448.1">
    <property type="nucleotide sequence ID" value="NZ_JBIRYI010000013.1"/>
</dbReference>
<comment type="caution">
    <text evidence="3">The sequence shown here is derived from an EMBL/GenBank/DDBJ whole genome shotgun (WGS) entry which is preliminary data.</text>
</comment>
<dbReference type="PRINTS" id="PR01438">
    <property type="entry name" value="UNVRSLSTRESS"/>
</dbReference>
<dbReference type="PANTHER" id="PTHR46268">
    <property type="entry name" value="STRESS RESPONSE PROTEIN NHAX"/>
    <property type="match status" value="1"/>
</dbReference>